<feature type="region of interest" description="Disordered" evidence="1">
    <location>
        <begin position="25"/>
        <end position="52"/>
    </location>
</feature>
<dbReference type="OrthoDB" id="10660486at2759"/>
<evidence type="ECO:0000313" key="3">
    <source>
        <dbReference type="Proteomes" id="UP000232323"/>
    </source>
</evidence>
<feature type="region of interest" description="Disordered" evidence="1">
    <location>
        <begin position="81"/>
        <end position="109"/>
    </location>
</feature>
<reference evidence="2 3" key="1">
    <citation type="submission" date="2017-08" db="EMBL/GenBank/DDBJ databases">
        <title>Acidophilic green algal genome provides insights into adaptation to an acidic environment.</title>
        <authorList>
            <person name="Hirooka S."/>
            <person name="Hirose Y."/>
            <person name="Kanesaki Y."/>
            <person name="Higuchi S."/>
            <person name="Fujiwara T."/>
            <person name="Onuma R."/>
            <person name="Era A."/>
            <person name="Ohbayashi R."/>
            <person name="Uzuka A."/>
            <person name="Nozaki H."/>
            <person name="Yoshikawa H."/>
            <person name="Miyagishima S.Y."/>
        </authorList>
    </citation>
    <scope>NUCLEOTIDE SEQUENCE [LARGE SCALE GENOMIC DNA]</scope>
    <source>
        <strain evidence="2 3">NIES-2499</strain>
    </source>
</reference>
<gene>
    <name evidence="2" type="ORF">CEUSTIGMA_g3763.t1</name>
</gene>
<dbReference type="Proteomes" id="UP000232323">
    <property type="component" value="Unassembled WGS sequence"/>
</dbReference>
<proteinExistence type="predicted"/>
<accession>A0A250WZQ2</accession>
<name>A0A250WZQ2_9CHLO</name>
<comment type="caution">
    <text evidence="2">The sequence shown here is derived from an EMBL/GenBank/DDBJ whole genome shotgun (WGS) entry which is preliminary data.</text>
</comment>
<dbReference type="STRING" id="1157962.A0A250WZQ2"/>
<organism evidence="2 3">
    <name type="scientific">Chlamydomonas eustigma</name>
    <dbReference type="NCBI Taxonomy" id="1157962"/>
    <lineage>
        <taxon>Eukaryota</taxon>
        <taxon>Viridiplantae</taxon>
        <taxon>Chlorophyta</taxon>
        <taxon>core chlorophytes</taxon>
        <taxon>Chlorophyceae</taxon>
        <taxon>CS clade</taxon>
        <taxon>Chlamydomonadales</taxon>
        <taxon>Chlamydomonadaceae</taxon>
        <taxon>Chlamydomonas</taxon>
    </lineage>
</organism>
<evidence type="ECO:0000256" key="1">
    <source>
        <dbReference type="SAM" id="MobiDB-lite"/>
    </source>
</evidence>
<dbReference type="EMBL" id="BEGY01000016">
    <property type="protein sequence ID" value="GAX76317.1"/>
    <property type="molecule type" value="Genomic_DNA"/>
</dbReference>
<dbReference type="AlphaFoldDB" id="A0A250WZQ2"/>
<evidence type="ECO:0000313" key="2">
    <source>
        <dbReference type="EMBL" id="GAX76317.1"/>
    </source>
</evidence>
<protein>
    <submittedName>
        <fullName evidence="2">Uncharacterized protein</fullName>
    </submittedName>
</protein>
<keyword evidence="3" id="KW-1185">Reference proteome</keyword>
<sequence>MKTYLSPHTRDSILVQSCCIGGGNGGAGGTTSRCTTPGDDDDDQNNNGGNDVPLRARVLMTLTLLATWTLYAGTPAPASAESALQVEHTQNSTRPPHHTEYGDEPGPLSPSHQMSHLLSMETGGELPWESDISRLKRLQREVFATITELKQKLEDMEEKGRDNDMYIPHDGAGVQPRAKRLSQALKYRSATQLSGSIDATVGVNFSQVDNAQSTSAAVHGPNLDVQERAPHTKLILQTLWPNKKQSITAMLGMTGCTLGNCTLVNLNRFMDGYSSGCSTQPATSGSGGYPTVFQLKRVLVRREEGPIKILLAPLGGNLQGIARKINPSGEFGLTRAMRQGHELMMVKEGGVGAAGTWVSSGGTGALSISAGHFFTGNPCMPHACGQHSVAQLSFHNAQWLTASLVLSSTTTSRPPREITAPISHAMTASSPASFSENRANFTGYSPSSDTASSGTSISNQANVTMLGTASRMDHKSGKSSRCNRAGASASISLGDAAVASGWVVGGDQQGWGLRVATVPDQEGCVFAAGAYRRIHGVPRHESKSAAINLGSTAPMVYEVSASIPFSDGIVLTPGVVVCTLNGASTVSVSAQSTWNF</sequence>